<feature type="region of interest" description="Disordered" evidence="1">
    <location>
        <begin position="334"/>
        <end position="469"/>
    </location>
</feature>
<feature type="compositionally biased region" description="Acidic residues" evidence="1">
    <location>
        <begin position="525"/>
        <end position="539"/>
    </location>
</feature>
<feature type="compositionally biased region" description="Polar residues" evidence="1">
    <location>
        <begin position="910"/>
        <end position="926"/>
    </location>
</feature>
<evidence type="ECO:0000256" key="1">
    <source>
        <dbReference type="SAM" id="MobiDB-lite"/>
    </source>
</evidence>
<sequence>NVHAMHRTISVLARKVDNLGATLKSCREHYYKELFYLRYGRQPEADHEVYWFDPKAYEDNVTKEMLRNRLNGREAELVEALDSRERELRFLRDEVSQMGGSQAVNFKSLLGEMPLDQLFVMLKVQNEFREGAFLAQMERFLSDVHGLARREEAKKVRIADDEKEPPTFLSLHEKLQASEAEEPPTFLSLHEKLQASEAEVVELGLKLREAEAAAERIAKSEQLPPSSKLSEQKPRRLRGASSKSFDLAEGEGDPIMSARETREASEEASRVAELERQVTEWKAVAVEKEWRLKETTQELDSEKRKLALSRSHTIKLEERLSLLEMNRNFAKPRYPTANVEVEEEHRLDRSEAKPQPRPERPASSGDADATHQQPQQQHKQQHQQQQQQQPHSNNNNSSNKNNNNNNNNNDNNDNNSSNSNHSDNHNDDNNNNTNNNDSNSNNTDNNINNNNNKTLAPAASSTSEEPPLLADPLDAACAEASEMELDTADLRLDEFQGTFGPGWESSRPGPSLDGSLMSRAGGDDQVSESDEQPAGEETESPTPGGRSHSFRKGNPTPRGSFTQSWLNASLKVETDDAGTQTLLGIQTMPPSWCLRPGACGEAEDSQVACQARSSLLMWCINFVNTLEPGVIKPMPAQEALKRRVAEAEKPDFAPEATPRSPQRGSFQGSRPGAGSFSDALSGSPKGSRPGAGTQGPRSPTSPGSRGPIKPTERAKMLRNKQADEVKVRDADQGQMQNLQLGARVPTPGLAPMAKTAAPHAPQLPRRLCATARVPTPGLAPMAKHVAPQVPRRQNHGEASASFSLGASGDPERNASDSQEKFAAGARVPTPGIADSPERRDIAWCPSTNSDLELPFMDSTLSASKSRVASDASLIVYAARPDRRMNTADARSPRRSSLAISAGSSEFEALTTSIQGARAPSSNSVAKSQGDLEAISAGGSEFEGFSMEDTQNNFAKNPGDLEESPMSLAAWYSA</sequence>
<feature type="compositionally biased region" description="Basic and acidic residues" evidence="1">
    <location>
        <begin position="710"/>
        <end position="731"/>
    </location>
</feature>
<dbReference type="PANTHER" id="PTHR48194">
    <property type="entry name" value="FINGER PROTEIN, PUTATIVE-RELATED"/>
    <property type="match status" value="1"/>
</dbReference>
<feature type="compositionally biased region" description="Basic and acidic residues" evidence="1">
    <location>
        <begin position="809"/>
        <end position="819"/>
    </location>
</feature>
<feature type="non-terminal residue" evidence="2">
    <location>
        <position position="973"/>
    </location>
</feature>
<feature type="region of interest" description="Disordered" evidence="1">
    <location>
        <begin position="910"/>
        <end position="973"/>
    </location>
</feature>
<dbReference type="EMBL" id="CAJNNV010015697">
    <property type="protein sequence ID" value="CAE8603727.1"/>
    <property type="molecule type" value="Genomic_DNA"/>
</dbReference>
<keyword evidence="3" id="KW-1185">Reference proteome</keyword>
<reference evidence="2" key="1">
    <citation type="submission" date="2021-02" db="EMBL/GenBank/DDBJ databases">
        <authorList>
            <person name="Dougan E. K."/>
            <person name="Rhodes N."/>
            <person name="Thang M."/>
            <person name="Chan C."/>
        </authorList>
    </citation>
    <scope>NUCLEOTIDE SEQUENCE</scope>
</reference>
<evidence type="ECO:0000313" key="2">
    <source>
        <dbReference type="EMBL" id="CAE8603727.1"/>
    </source>
</evidence>
<evidence type="ECO:0000313" key="3">
    <source>
        <dbReference type="Proteomes" id="UP000654075"/>
    </source>
</evidence>
<feature type="region of interest" description="Disordered" evidence="1">
    <location>
        <begin position="782"/>
        <end position="840"/>
    </location>
</feature>
<proteinExistence type="predicted"/>
<name>A0A813ERG5_POLGL</name>
<gene>
    <name evidence="2" type="ORF">PGLA1383_LOCUS21932</name>
</gene>
<feature type="region of interest" description="Disordered" evidence="1">
    <location>
        <begin position="496"/>
        <end position="562"/>
    </location>
</feature>
<organism evidence="2 3">
    <name type="scientific">Polarella glacialis</name>
    <name type="common">Dinoflagellate</name>
    <dbReference type="NCBI Taxonomy" id="89957"/>
    <lineage>
        <taxon>Eukaryota</taxon>
        <taxon>Sar</taxon>
        <taxon>Alveolata</taxon>
        <taxon>Dinophyceae</taxon>
        <taxon>Suessiales</taxon>
        <taxon>Suessiaceae</taxon>
        <taxon>Polarella</taxon>
    </lineage>
</organism>
<dbReference type="PANTHER" id="PTHR48194:SF1">
    <property type="entry name" value="INTEGRATOR COMPLEX SUBUNIT 10-LIKE PROTEIN"/>
    <property type="match status" value="1"/>
</dbReference>
<feature type="compositionally biased region" description="Low complexity" evidence="1">
    <location>
        <begin position="371"/>
        <end position="421"/>
    </location>
</feature>
<feature type="compositionally biased region" description="Polar residues" evidence="1">
    <location>
        <begin position="659"/>
        <end position="668"/>
    </location>
</feature>
<feature type="compositionally biased region" description="Low complexity" evidence="1">
    <location>
        <begin position="429"/>
        <end position="452"/>
    </location>
</feature>
<feature type="non-terminal residue" evidence="2">
    <location>
        <position position="1"/>
    </location>
</feature>
<feature type="compositionally biased region" description="Low complexity" evidence="1">
    <location>
        <begin position="694"/>
        <end position="707"/>
    </location>
</feature>
<feature type="compositionally biased region" description="Basic and acidic residues" evidence="1">
    <location>
        <begin position="259"/>
        <end position="270"/>
    </location>
</feature>
<comment type="caution">
    <text evidence="2">The sequence shown here is derived from an EMBL/GenBank/DDBJ whole genome shotgun (WGS) entry which is preliminary data.</text>
</comment>
<dbReference type="AlphaFoldDB" id="A0A813ERG5"/>
<dbReference type="InterPro" id="IPR053129">
    <property type="entry name" value="Integrator_complex_assoc"/>
</dbReference>
<accession>A0A813ERG5</accession>
<feature type="compositionally biased region" description="Basic and acidic residues" evidence="1">
    <location>
        <begin position="343"/>
        <end position="360"/>
    </location>
</feature>
<feature type="region of interest" description="Disordered" evidence="1">
    <location>
        <begin position="216"/>
        <end position="270"/>
    </location>
</feature>
<feature type="region of interest" description="Disordered" evidence="1">
    <location>
        <begin position="641"/>
        <end position="765"/>
    </location>
</feature>
<feature type="compositionally biased region" description="Basic and acidic residues" evidence="1">
    <location>
        <begin position="641"/>
        <end position="652"/>
    </location>
</feature>
<dbReference type="Proteomes" id="UP000654075">
    <property type="component" value="Unassembled WGS sequence"/>
</dbReference>
<protein>
    <submittedName>
        <fullName evidence="2">Uncharacterized protein</fullName>
    </submittedName>
</protein>